<name>A0ABW3M052_9GAMM</name>
<evidence type="ECO:0000259" key="3">
    <source>
        <dbReference type="Pfam" id="PF26002"/>
    </source>
</evidence>
<dbReference type="Pfam" id="PF26002">
    <property type="entry name" value="Beta-barrel_AprE"/>
    <property type="match status" value="1"/>
</dbReference>
<evidence type="ECO:0000256" key="1">
    <source>
        <dbReference type="SAM" id="Coils"/>
    </source>
</evidence>
<evidence type="ECO:0000313" key="4">
    <source>
        <dbReference type="EMBL" id="MFD1043952.1"/>
    </source>
</evidence>
<dbReference type="InterPro" id="IPR050739">
    <property type="entry name" value="MFP"/>
</dbReference>
<dbReference type="PANTHER" id="PTHR30386:SF28">
    <property type="entry name" value="EXPORTED PROTEIN"/>
    <property type="match status" value="1"/>
</dbReference>
<keyword evidence="2" id="KW-0812">Transmembrane</keyword>
<keyword evidence="1" id="KW-0175">Coiled coil</keyword>
<protein>
    <submittedName>
        <fullName evidence="4">HlyD family secretion protein</fullName>
    </submittedName>
</protein>
<dbReference type="Gene3D" id="2.40.50.100">
    <property type="match status" value="1"/>
</dbReference>
<keyword evidence="2" id="KW-0472">Membrane</keyword>
<gene>
    <name evidence="4" type="ORF">ACFQ2N_16485</name>
</gene>
<dbReference type="RefSeq" id="WP_162378127.1">
    <property type="nucleotide sequence ID" value="NZ_JBHTKN010000016.1"/>
</dbReference>
<dbReference type="Proteomes" id="UP001597033">
    <property type="component" value="Unassembled WGS sequence"/>
</dbReference>
<sequence length="419" mass="45464">MNAPLFRPEVVQARRQDWLGRISLAQPMPVWVGAVFALLAAGAVAYLLLFGEYAHRSRVGGQLVPDLGVSTVVAPTSGMVGRMTVEEGASVARDQALVRIDLPRVAASGADAHTVIGRGLDERDSSSAQLAQAQLAQLAVQEQGQQRQLAMLRTELGQVRAGIATRDAQVRLGRETAERYREVAASGYVSVVQVRQQEQAMLEMLNARQVLERQATALAREIAGLEQALAGLPAQREAIEATARREHALLAQERYRHEADGGVLVKAPLAGLVAHRFVEPGQAVQPGQPLLSLLPEGARLQAQLQVPSRAIGFIRPGDRVRLRYQAYPFQKFGHQGGRVARISRSAVPPVAGAPSSEPHYRILVALDRQEVLAYGRPEPLRPGMLLEADILGERRKLHEWLLEPLYSLRGGDGVAAPGH</sequence>
<dbReference type="InterPro" id="IPR058982">
    <property type="entry name" value="Beta-barrel_AprE"/>
</dbReference>
<dbReference type="PRINTS" id="PR01490">
    <property type="entry name" value="RTXTOXIND"/>
</dbReference>
<keyword evidence="5" id="KW-1185">Reference proteome</keyword>
<keyword evidence="2" id="KW-1133">Transmembrane helix</keyword>
<reference evidence="5" key="1">
    <citation type="journal article" date="2019" name="Int. J. Syst. Evol. Microbiol.">
        <title>The Global Catalogue of Microorganisms (GCM) 10K type strain sequencing project: providing services to taxonomists for standard genome sequencing and annotation.</title>
        <authorList>
            <consortium name="The Broad Institute Genomics Platform"/>
            <consortium name="The Broad Institute Genome Sequencing Center for Infectious Disease"/>
            <person name="Wu L."/>
            <person name="Ma J."/>
        </authorList>
    </citation>
    <scope>NUCLEOTIDE SEQUENCE [LARGE SCALE GENOMIC DNA]</scope>
    <source>
        <strain evidence="5">CCUG 55854</strain>
    </source>
</reference>
<dbReference type="Gene3D" id="2.40.30.170">
    <property type="match status" value="1"/>
</dbReference>
<accession>A0ABW3M052</accession>
<feature type="domain" description="AprE-like beta-barrel" evidence="3">
    <location>
        <begin position="302"/>
        <end position="391"/>
    </location>
</feature>
<evidence type="ECO:0000313" key="5">
    <source>
        <dbReference type="Proteomes" id="UP001597033"/>
    </source>
</evidence>
<dbReference type="PANTHER" id="PTHR30386">
    <property type="entry name" value="MEMBRANE FUSION SUBUNIT OF EMRAB-TOLC MULTIDRUG EFFLUX PUMP"/>
    <property type="match status" value="1"/>
</dbReference>
<feature type="coiled-coil region" evidence="1">
    <location>
        <begin position="194"/>
        <end position="228"/>
    </location>
</feature>
<proteinExistence type="predicted"/>
<dbReference type="EMBL" id="JBHTKN010000016">
    <property type="protein sequence ID" value="MFD1043952.1"/>
    <property type="molecule type" value="Genomic_DNA"/>
</dbReference>
<comment type="caution">
    <text evidence="4">The sequence shown here is derived from an EMBL/GenBank/DDBJ whole genome shotgun (WGS) entry which is preliminary data.</text>
</comment>
<feature type="transmembrane region" description="Helical" evidence="2">
    <location>
        <begin position="28"/>
        <end position="49"/>
    </location>
</feature>
<organism evidence="4 5">
    <name type="scientific">Pseudoxanthomonas kaohsiungensis</name>
    <dbReference type="NCBI Taxonomy" id="283923"/>
    <lineage>
        <taxon>Bacteria</taxon>
        <taxon>Pseudomonadati</taxon>
        <taxon>Pseudomonadota</taxon>
        <taxon>Gammaproteobacteria</taxon>
        <taxon>Lysobacterales</taxon>
        <taxon>Lysobacteraceae</taxon>
        <taxon>Pseudoxanthomonas</taxon>
    </lineage>
</organism>
<evidence type="ECO:0000256" key="2">
    <source>
        <dbReference type="SAM" id="Phobius"/>
    </source>
</evidence>